<sequence>MSESGPQPFKHLAVPPQDVFKPDLFKDQVVFVTGGGSGICYKIAETLMRFGAKVAIVGRKADRLRAAAEQLERDTGSKAIATPGDVRKIETIEEAVKQTIDVYGKIDHVICGAAGNFLAPMMGLSSNAFRAVVEIDLIGTYNTVRSTMEHVKKNHGNYIHISATLHYSGLPWQAAPSAAKAGVDALSNVIAVELGPFGVRSNCIAPGLINGTEGADRLVPEGRDEFVSGFTPVQRIGEKDDIANAVIFLLSPAASWISGQILVVDGGSTHFRGPMLPYPDSVLDPVAFKSLMPGSKL</sequence>
<comment type="catalytic activity">
    <reaction evidence="5">
        <text>a (2E,4Z)-dienoyl-CoA + NADPH + H(+) = a 4,5-saturated-(3E)-enoyl-CoA + NADP(+)</text>
        <dbReference type="Rhea" id="RHEA:61892"/>
        <dbReference type="ChEBI" id="CHEBI:15378"/>
        <dbReference type="ChEBI" id="CHEBI:57783"/>
        <dbReference type="ChEBI" id="CHEBI:58349"/>
        <dbReference type="ChEBI" id="CHEBI:85099"/>
        <dbReference type="ChEBI" id="CHEBI:85493"/>
        <dbReference type="EC" id="1.3.1.124"/>
    </reaction>
</comment>
<proteinExistence type="predicted"/>
<evidence type="ECO:0000313" key="7">
    <source>
        <dbReference type="Proteomes" id="UP001217754"/>
    </source>
</evidence>
<dbReference type="GO" id="GO:0009062">
    <property type="term" value="P:fatty acid catabolic process"/>
    <property type="evidence" value="ECO:0007669"/>
    <property type="project" value="InterPro"/>
</dbReference>
<dbReference type="RefSeq" id="XP_060122403.1">
    <property type="nucleotide sequence ID" value="XM_060266420.1"/>
</dbReference>
<evidence type="ECO:0000313" key="6">
    <source>
        <dbReference type="EMBL" id="WFD39506.1"/>
    </source>
</evidence>
<dbReference type="InterPro" id="IPR036291">
    <property type="entry name" value="NAD(P)-bd_dom_sf"/>
</dbReference>
<reference evidence="6" key="1">
    <citation type="submission" date="2023-03" db="EMBL/GenBank/DDBJ databases">
        <title>Mating type loci evolution in Malassezia.</title>
        <authorList>
            <person name="Coelho M.A."/>
        </authorList>
    </citation>
    <scope>NUCLEOTIDE SEQUENCE</scope>
    <source>
        <strain evidence="6">CBS 9431</strain>
    </source>
</reference>
<evidence type="ECO:0000256" key="4">
    <source>
        <dbReference type="ARBA" id="ARBA00048009"/>
    </source>
</evidence>
<comment type="catalytic activity">
    <reaction evidence="4">
        <text>a (2E,4E)-dienoyl-CoA + NADPH + H(+) = a 4,5-saturated-(3E)-enoyl-CoA + NADP(+)</text>
        <dbReference type="Rhea" id="RHEA:45912"/>
        <dbReference type="ChEBI" id="CHEBI:15378"/>
        <dbReference type="ChEBI" id="CHEBI:57783"/>
        <dbReference type="ChEBI" id="CHEBI:58349"/>
        <dbReference type="ChEBI" id="CHEBI:85101"/>
        <dbReference type="ChEBI" id="CHEBI:85493"/>
        <dbReference type="EC" id="1.3.1.124"/>
    </reaction>
</comment>
<evidence type="ECO:0000256" key="1">
    <source>
        <dbReference type="ARBA" id="ARBA00022857"/>
    </source>
</evidence>
<dbReference type="PRINTS" id="PR00081">
    <property type="entry name" value="GDHRDH"/>
</dbReference>
<dbReference type="SUPFAM" id="SSF51735">
    <property type="entry name" value="NAD(P)-binding Rossmann-fold domains"/>
    <property type="match status" value="1"/>
</dbReference>
<evidence type="ECO:0000256" key="3">
    <source>
        <dbReference type="ARBA" id="ARBA00026117"/>
    </source>
</evidence>
<dbReference type="Proteomes" id="UP001217754">
    <property type="component" value="Chromosome 4"/>
</dbReference>
<evidence type="ECO:0000256" key="5">
    <source>
        <dbReference type="ARBA" id="ARBA00048340"/>
    </source>
</evidence>
<dbReference type="GeneID" id="85226134"/>
<organism evidence="6 7">
    <name type="scientific">Malassezia japonica</name>
    <dbReference type="NCBI Taxonomy" id="223818"/>
    <lineage>
        <taxon>Eukaryota</taxon>
        <taxon>Fungi</taxon>
        <taxon>Dikarya</taxon>
        <taxon>Basidiomycota</taxon>
        <taxon>Ustilaginomycotina</taxon>
        <taxon>Malasseziomycetes</taxon>
        <taxon>Malasseziales</taxon>
        <taxon>Malasseziaceae</taxon>
        <taxon>Malassezia</taxon>
    </lineage>
</organism>
<name>A0AAF0F446_9BASI</name>
<dbReference type="PANTHER" id="PTHR43296">
    <property type="entry name" value="PEROXISOMAL 2,4-DIENOYL-COA REDUCTASE"/>
    <property type="match status" value="1"/>
</dbReference>
<keyword evidence="7" id="KW-1185">Reference proteome</keyword>
<dbReference type="InterPro" id="IPR002347">
    <property type="entry name" value="SDR_fam"/>
</dbReference>
<dbReference type="Gene3D" id="3.40.50.720">
    <property type="entry name" value="NAD(P)-binding Rossmann-like Domain"/>
    <property type="match status" value="1"/>
</dbReference>
<dbReference type="CDD" id="cd05369">
    <property type="entry name" value="TER_DECR_SDR_a"/>
    <property type="match status" value="1"/>
</dbReference>
<protein>
    <recommendedName>
        <fullName evidence="3">2,4-dienoyl-CoA reductase [(3E)-enoyl-CoA-producing]</fullName>
        <ecNumber evidence="3">1.3.1.124</ecNumber>
    </recommendedName>
</protein>
<evidence type="ECO:0000256" key="2">
    <source>
        <dbReference type="ARBA" id="ARBA00023002"/>
    </source>
</evidence>
<dbReference type="EC" id="1.3.1.124" evidence="3"/>
<keyword evidence="1" id="KW-0521">NADP</keyword>
<accession>A0AAF0F446</accession>
<dbReference type="FunFam" id="3.40.50.720:FF:000084">
    <property type="entry name" value="Short-chain dehydrogenase reductase"/>
    <property type="match status" value="1"/>
</dbReference>
<dbReference type="InterPro" id="IPR045017">
    <property type="entry name" value="DECR2-like"/>
</dbReference>
<dbReference type="EMBL" id="CP119961">
    <property type="protein sequence ID" value="WFD39506.1"/>
    <property type="molecule type" value="Genomic_DNA"/>
</dbReference>
<dbReference type="AlphaFoldDB" id="A0AAF0F446"/>
<keyword evidence="2 6" id="KW-0560">Oxidoreductase</keyword>
<dbReference type="GO" id="GO:0008670">
    <property type="term" value="F:2,4-dienoyl-CoA reductase (NADPH) activity"/>
    <property type="evidence" value="ECO:0007669"/>
    <property type="project" value="InterPro"/>
</dbReference>
<dbReference type="GO" id="GO:0005777">
    <property type="term" value="C:peroxisome"/>
    <property type="evidence" value="ECO:0007669"/>
    <property type="project" value="TreeGrafter"/>
</dbReference>
<dbReference type="Pfam" id="PF13561">
    <property type="entry name" value="adh_short_C2"/>
    <property type="match status" value="1"/>
</dbReference>
<dbReference type="PANTHER" id="PTHR43296:SF2">
    <property type="entry name" value="PEROXISOMAL 2,4-DIENOYL-COA REDUCTASE [(3E)-ENOYL-COA-PRODUCING]"/>
    <property type="match status" value="1"/>
</dbReference>
<gene>
    <name evidence="6" type="primary">SPS19</name>
    <name evidence="6" type="ORF">MJAP1_002483</name>
</gene>